<reference evidence="2" key="1">
    <citation type="journal article" date="2025" name="Aquaculture">
        <title>Assessment of the bioflocculant production and safety properties of Metabacillus hrfriensis sp. nov. based on phenotypic and whole-genome sequencing analysis.</title>
        <authorList>
            <person name="Zhang R."/>
            <person name="Zhao Z."/>
            <person name="Luo L."/>
            <person name="Wang S."/>
            <person name="Guo K."/>
            <person name="Xu W."/>
        </authorList>
    </citation>
    <scope>NUCLEOTIDE SEQUENCE [LARGE SCALE GENOMIC DNA]</scope>
    <source>
        <strain evidence="2">CT-WN-B3</strain>
    </source>
</reference>
<accession>A0ACD4RAP3</accession>
<name>A0ACD4RAP3_9BACI</name>
<organism evidence="1 2">
    <name type="scientific">Metabacillus hrfriensis</name>
    <dbReference type="NCBI Taxonomy" id="3048891"/>
    <lineage>
        <taxon>Bacteria</taxon>
        <taxon>Bacillati</taxon>
        <taxon>Bacillota</taxon>
        <taxon>Bacilli</taxon>
        <taxon>Bacillales</taxon>
        <taxon>Bacillaceae</taxon>
        <taxon>Metabacillus</taxon>
    </lineage>
</organism>
<proteinExistence type="predicted"/>
<evidence type="ECO:0000313" key="1">
    <source>
        <dbReference type="EMBL" id="WHZ57511.1"/>
    </source>
</evidence>
<evidence type="ECO:0000313" key="2">
    <source>
        <dbReference type="Proteomes" id="UP001226091"/>
    </source>
</evidence>
<gene>
    <name evidence="1" type="ORF">QLQ22_23175</name>
</gene>
<sequence>MAFSKGDRVKIVHINYNHSKRVNKPMPTIIGMNGIIHKPSLIEDDAYNVKLDGGQLVLLYDDEIELLYSK</sequence>
<dbReference type="EMBL" id="CP126116">
    <property type="protein sequence ID" value="WHZ57511.1"/>
    <property type="molecule type" value="Genomic_DNA"/>
</dbReference>
<keyword evidence="2" id="KW-1185">Reference proteome</keyword>
<protein>
    <submittedName>
        <fullName evidence="1">Uncharacterized protein</fullName>
    </submittedName>
</protein>
<dbReference type="Proteomes" id="UP001226091">
    <property type="component" value="Chromosome"/>
</dbReference>